<feature type="region of interest" description="Disordered" evidence="1">
    <location>
        <begin position="90"/>
        <end position="111"/>
    </location>
</feature>
<feature type="transmembrane region" description="Helical" evidence="2">
    <location>
        <begin position="20"/>
        <end position="38"/>
    </location>
</feature>
<feature type="compositionally biased region" description="Polar residues" evidence="1">
    <location>
        <begin position="329"/>
        <end position="339"/>
    </location>
</feature>
<keyword evidence="2" id="KW-1133">Transmembrane helix</keyword>
<feature type="region of interest" description="Disordered" evidence="1">
    <location>
        <begin position="494"/>
        <end position="614"/>
    </location>
</feature>
<evidence type="ECO:0000256" key="1">
    <source>
        <dbReference type="SAM" id="MobiDB-lite"/>
    </source>
</evidence>
<evidence type="ECO:0000313" key="3">
    <source>
        <dbReference type="EMBL" id="VVC93370.1"/>
    </source>
</evidence>
<keyword evidence="2" id="KW-0472">Membrane</keyword>
<organism evidence="3 4">
    <name type="scientific">Leptidea sinapis</name>
    <dbReference type="NCBI Taxonomy" id="189913"/>
    <lineage>
        <taxon>Eukaryota</taxon>
        <taxon>Metazoa</taxon>
        <taxon>Ecdysozoa</taxon>
        <taxon>Arthropoda</taxon>
        <taxon>Hexapoda</taxon>
        <taxon>Insecta</taxon>
        <taxon>Pterygota</taxon>
        <taxon>Neoptera</taxon>
        <taxon>Endopterygota</taxon>
        <taxon>Lepidoptera</taxon>
        <taxon>Glossata</taxon>
        <taxon>Ditrysia</taxon>
        <taxon>Papilionoidea</taxon>
        <taxon>Pieridae</taxon>
        <taxon>Dismorphiinae</taxon>
        <taxon>Leptidea</taxon>
    </lineage>
</organism>
<feature type="compositionally biased region" description="Basic and acidic residues" evidence="1">
    <location>
        <begin position="410"/>
        <end position="423"/>
    </location>
</feature>
<feature type="compositionally biased region" description="Basic and acidic residues" evidence="1">
    <location>
        <begin position="218"/>
        <end position="237"/>
    </location>
</feature>
<feature type="compositionally biased region" description="Polar residues" evidence="1">
    <location>
        <begin position="377"/>
        <end position="386"/>
    </location>
</feature>
<feature type="region of interest" description="Disordered" evidence="1">
    <location>
        <begin position="198"/>
        <end position="253"/>
    </location>
</feature>
<feature type="compositionally biased region" description="Low complexity" evidence="1">
    <location>
        <begin position="366"/>
        <end position="376"/>
    </location>
</feature>
<dbReference type="Proteomes" id="UP000324832">
    <property type="component" value="Unassembled WGS sequence"/>
</dbReference>
<sequence>MRPPLGAGSGPLPAPKSSMGFVMPIYTICIIVFFVYTLSKILFKRGVVPYEPLPPDPQFRRRVFRDDSRTTPDKLVVTAISGLVAEVQQQMEASQQRQESQDSHRPYTNGTVLLNSGPVHIVTSEYQEKAKEEISALQKAKNVLERKENTDDTNESIKNQELTQNDLTPIQEETPVQINQSNTILCNDHTDVTILDEPSIQTDSQQTSELHISSYETPRPEKISSFENKQDRIENHSDSSQIPIDPSLENIKPSQLLEESVQDLADRVKEASPEAGKFEQGPTDDFSDSDLNQSFIVEEKESQFVAPSPPIELTESPVDPSIVVDREQTNQQSEQNVTQKAKPEQTADTSLERDEVFTELQESHTESTLSETESLQASHKQQPTDTFITQISVDDLPELIDLQSEDLDIKAEQRESSMEREKPSSGLDYEDIQSEDLDIKTEHRESSMEREKPISGLDYDLIENFAVDSKESPPVPIYDTTQSKEYTQELIESLSDKQMNDMDEPVHTLDEIKADSDNKKRSSDENFPEESKEFKSENSDEEVINEDNITAMNSLLKPESLTKSSDDFLKQEKESCDKEGPTTPELLAEAMKEDSPKEEAIDSDSSSVKTAALGRHKAEDVKSIYLETEIPQQSRVLVAEFAEDSGNFKPTRSSPLVVSGKMTLSLIQDVPRDTPERELVYDGQCCHTASSSGV</sequence>
<evidence type="ECO:0000313" key="4">
    <source>
        <dbReference type="Proteomes" id="UP000324832"/>
    </source>
</evidence>
<accession>A0A5E4Q6L5</accession>
<gene>
    <name evidence="3" type="ORF">LSINAPIS_LOCUS5580</name>
</gene>
<feature type="compositionally biased region" description="Basic and acidic residues" evidence="1">
    <location>
        <begin position="341"/>
        <end position="365"/>
    </location>
</feature>
<feature type="region of interest" description="Disordered" evidence="1">
    <location>
        <begin position="267"/>
        <end position="386"/>
    </location>
</feature>
<feature type="compositionally biased region" description="Basic and acidic residues" evidence="1">
    <location>
        <begin position="494"/>
        <end position="538"/>
    </location>
</feature>
<feature type="region of interest" description="Disordered" evidence="1">
    <location>
        <begin position="144"/>
        <end position="170"/>
    </location>
</feature>
<feature type="compositionally biased region" description="Basic and acidic residues" evidence="1">
    <location>
        <begin position="590"/>
        <end position="600"/>
    </location>
</feature>
<feature type="compositionally biased region" description="Basic and acidic residues" evidence="1">
    <location>
        <begin position="437"/>
        <end position="453"/>
    </location>
</feature>
<dbReference type="EMBL" id="FZQP02001615">
    <property type="protein sequence ID" value="VVC93370.1"/>
    <property type="molecule type" value="Genomic_DNA"/>
</dbReference>
<dbReference type="AlphaFoldDB" id="A0A5E4Q6L5"/>
<feature type="compositionally biased region" description="Polar residues" evidence="1">
    <location>
        <begin position="156"/>
        <end position="168"/>
    </location>
</feature>
<reference evidence="3 4" key="1">
    <citation type="submission" date="2017-07" db="EMBL/GenBank/DDBJ databases">
        <authorList>
            <person name="Talla V."/>
            <person name="Backstrom N."/>
        </authorList>
    </citation>
    <scope>NUCLEOTIDE SEQUENCE [LARGE SCALE GENOMIC DNA]</scope>
</reference>
<name>A0A5E4Q6L5_9NEOP</name>
<feature type="compositionally biased region" description="Basic and acidic residues" evidence="1">
    <location>
        <begin position="564"/>
        <end position="580"/>
    </location>
</feature>
<proteinExistence type="predicted"/>
<evidence type="ECO:0000256" key="2">
    <source>
        <dbReference type="SAM" id="Phobius"/>
    </source>
</evidence>
<keyword evidence="2" id="KW-0812">Transmembrane</keyword>
<protein>
    <submittedName>
        <fullName evidence="3">Uncharacterized protein</fullName>
    </submittedName>
</protein>
<feature type="compositionally biased region" description="Polar residues" evidence="1">
    <location>
        <begin position="199"/>
        <end position="216"/>
    </location>
</feature>
<feature type="region of interest" description="Disordered" evidence="1">
    <location>
        <begin position="410"/>
        <end position="455"/>
    </location>
</feature>
<keyword evidence="4" id="KW-1185">Reference proteome</keyword>